<keyword evidence="7" id="KW-0965">Cell junction</keyword>
<keyword evidence="11" id="KW-1133">Transmembrane helix</keyword>
<evidence type="ECO:0000256" key="11">
    <source>
        <dbReference type="SAM" id="Phobius"/>
    </source>
</evidence>
<dbReference type="InterPro" id="IPR001101">
    <property type="entry name" value="Plectin_repeat"/>
</dbReference>
<dbReference type="InterPro" id="IPR035915">
    <property type="entry name" value="Plakin_repeat_sf"/>
</dbReference>
<dbReference type="Gene3D" id="3.90.1290.10">
    <property type="entry name" value="Plakin repeat"/>
    <property type="match status" value="5"/>
</dbReference>
<evidence type="ECO:0000256" key="1">
    <source>
        <dbReference type="ARBA" id="ARBA00004236"/>
    </source>
</evidence>
<dbReference type="GO" id="GO:0005198">
    <property type="term" value="F:structural molecule activity"/>
    <property type="evidence" value="ECO:0007669"/>
    <property type="project" value="TreeGrafter"/>
</dbReference>
<keyword evidence="6" id="KW-0677">Repeat</keyword>
<keyword evidence="5" id="KW-0597">Phosphoprotein</keyword>
<evidence type="ECO:0000256" key="3">
    <source>
        <dbReference type="ARBA" id="ARBA00009109"/>
    </source>
</evidence>
<dbReference type="Proteomes" id="UP000694548">
    <property type="component" value="Chromosome sgr17"/>
</dbReference>
<comment type="subcellular location">
    <subcellularLocation>
        <location evidence="2">Cell junction</location>
        <location evidence="2">Desmosome</location>
    </subcellularLocation>
    <subcellularLocation>
        <location evidence="1">Cell membrane</location>
    </subcellularLocation>
</comment>
<dbReference type="GO" id="GO:0045104">
    <property type="term" value="P:intermediate filament cytoskeleton organization"/>
    <property type="evidence" value="ECO:0007669"/>
    <property type="project" value="InterPro"/>
</dbReference>
<feature type="domain" description="Desmoplakin SH3" evidence="12">
    <location>
        <begin position="201"/>
        <end position="266"/>
    </location>
</feature>
<dbReference type="Pfam" id="PF21019">
    <property type="entry name" value="Spectrin_3"/>
    <property type="match status" value="1"/>
</dbReference>
<evidence type="ECO:0000256" key="2">
    <source>
        <dbReference type="ARBA" id="ARBA00004568"/>
    </source>
</evidence>
<evidence type="ECO:0000259" key="12">
    <source>
        <dbReference type="Pfam" id="PF17902"/>
    </source>
</evidence>
<dbReference type="GO" id="GO:0042060">
    <property type="term" value="P:wound healing"/>
    <property type="evidence" value="ECO:0007669"/>
    <property type="project" value="TreeGrafter"/>
</dbReference>
<gene>
    <name evidence="14" type="primary">LOC107393052</name>
</gene>
<evidence type="ECO:0000256" key="9">
    <source>
        <dbReference type="ARBA" id="ARBA00023136"/>
    </source>
</evidence>
<reference evidence="14" key="3">
    <citation type="submission" date="2025-09" db="UniProtKB">
        <authorList>
            <consortium name="Ensembl"/>
        </authorList>
    </citation>
    <scope>IDENTIFICATION</scope>
</reference>
<dbReference type="GeneTree" id="ENSGT00940000154843"/>
<dbReference type="Pfam" id="PF18373">
    <property type="entry name" value="Spectrin_2"/>
    <property type="match status" value="1"/>
</dbReference>
<dbReference type="PANTHER" id="PTHR23169">
    <property type="entry name" value="ENVOPLAKIN"/>
    <property type="match status" value="1"/>
</dbReference>
<dbReference type="GO" id="GO:0030057">
    <property type="term" value="C:desmosome"/>
    <property type="evidence" value="ECO:0007669"/>
    <property type="project" value="UniProtKB-SubCell"/>
</dbReference>
<evidence type="ECO:0000313" key="14">
    <source>
        <dbReference type="Ensembl" id="ENSNFUP00015016887.1"/>
    </source>
</evidence>
<dbReference type="Pfam" id="PF17902">
    <property type="entry name" value="SH3_10"/>
    <property type="match status" value="1"/>
</dbReference>
<evidence type="ECO:0000256" key="5">
    <source>
        <dbReference type="ARBA" id="ARBA00022553"/>
    </source>
</evidence>
<feature type="domain" description="Desmoplakin spectrin-like" evidence="13">
    <location>
        <begin position="302"/>
        <end position="377"/>
    </location>
</feature>
<dbReference type="SUPFAM" id="SSF75399">
    <property type="entry name" value="Plakin repeat"/>
    <property type="match status" value="5"/>
</dbReference>
<keyword evidence="8 10" id="KW-0175">Coiled coil</keyword>
<keyword evidence="11" id="KW-0812">Transmembrane</keyword>
<dbReference type="GO" id="GO:0014704">
    <property type="term" value="C:intercalated disc"/>
    <property type="evidence" value="ECO:0007669"/>
    <property type="project" value="TreeGrafter"/>
</dbReference>
<dbReference type="GO" id="GO:0098609">
    <property type="term" value="P:cell-cell adhesion"/>
    <property type="evidence" value="ECO:0007669"/>
    <property type="project" value="TreeGrafter"/>
</dbReference>
<dbReference type="Gene3D" id="2.30.30.40">
    <property type="entry name" value="SH3 Domains"/>
    <property type="match status" value="1"/>
</dbReference>
<feature type="coiled-coil region" evidence="10">
    <location>
        <begin position="1121"/>
        <end position="1239"/>
    </location>
</feature>
<dbReference type="Gene3D" id="1.20.58.1060">
    <property type="match status" value="1"/>
</dbReference>
<sequence>IYSKNTTNKKLMSNTRTQQLKDLQQILQDISSEIMWVNEREEEELMFDWGDKNVDSYIPKKQEGYSKLMSDLEVKEQHLYKLKLRVDELLSTNHPASDKIEAYRDTLQTQWLWILQITKCIDTHLKENAAYSQFFKEANGTFKALQQEHQKLRDTFKCDKDTSLEELTEILKGLESERERLMDFKRQVQHVVSKSKSIVRLKPRNPEEKGSSGTIVRALCDFQQEQKVICKDNEAILKDNSQRSKWLIIGPGGLDMIVPSVCLIVPPPNPLSISLANKNEQFYEAFLNLWNQLYINVKSLMAWNYCLQDIKYIRSLTISMLSEMRPEEYRQIIKNLESHYEDFKATSHETNLFAEEDKMIIENQFVEAQNHYDKLVVELPTYSQYIKAIILILTNTLWLSSACSLFFFVLYRVCCIHFFRAVLNQVKYYMLENIARAEDIVKVHEARLTEKETTSLSPAEVSEYMATLKSIKAELDQKKDIFTAMEAALTKANYWNSQVGSSSHRCDLMQSRNTEQVGMLSDRWRRIHDQIDTRLQDLQVYMPQLQHYKQTSFLLGLLLLLLHLLSAYPCSITDASSVALFKALNSEIKAKRETIESVLRDNEACVNTIKDYETDLASYTSGLETLLNIPIKRTMLKSPSMDLNQEVIQLQTRYMELLTLSGDHYKFLGQLLKNLEELKMRNTQIDLLQEELRQLKDEMKDRNSKNKSLEDAVARYQLELSQFKDQVLSLEEVKRTTVLQCSVTKDSLDSTQSKVAELNDEVERLKYQLSEEKRKTKLAEERYVQQQEEYDLVLKKRQKELETVSWSKVEVEKSVTIKEREIELLRRQLAEESAKVMELQKDMSKVRSQICTNINKLKLGYEYQIQLSRTEIETLEAQRADVTAQLQLQYDRMEADRRDLEEELRRLRISVSQAEEEKERAEYETCRQRATLMEEGCKRREMESRVELLMRQKDEERNQYREELAEVMNTLQEKSDQLVYVTHSLQEETRRRKTTEEGQAVLEQSLVELQLKITNSSVATTQLRECDQELQQTRLELERENKERYRVEQKLSRLQGRIKDLQAVRDGLESQVENLRKAHQEEVSKRMQVEVELEKTTLTVAEYISTISELRQSHEQTCTSEKRGEEERLRLKEDLEKTLRQNQSSAELKTQLSDELKSLKQQLLQEEVRVKDANLRNEDLNKTIEEKNEIINENFVELQRLKEMIETQTKERMRLDEELRSARQAKEELLKSKKGMDDELSSQITALELQLQASERSNLDHSNLVSEFSSEREKLKLEAEKMLKQVTEAKTTMQSIQSQYNDIVNERDTLLLKLQRLEMDKEQSQRLEEELSRIRLSFDSELRNRQRLQEENDRMKRDLSYWKEQYSATERSLIDDNICSALNQRPELYLDPETEEGVTYMSMKRRCKIEPNTGLLLLPVPQKVDPSELVFDGVRKPVNAKQLLDCDVLDKPTFKELENGKKSVPEVCVDKNVNLKGAGPIAGVIVGKRGKMSLTDAKKKMLLPEESADLLLEAQAATGHIIDPKANKKFTVEEACARSVIDINDLDRLMAAEAAAVGYKDPTAAKPISVFKAIKKGMIDEETGIRLLQAQESVGGILDPNLSVFLPKDTAIKRNLIDRNLCQALKQNPACYIEPETEQNVSYEALKEKCKIEPHTGLLLLPITDKKDPAKLMFDGVRKPVSAQQLLECGVLDKPTFDKLIKGEKTVPDVSVDKKVSLKGTGPIAGVAAGPLGKMSLSEAKKQMLMPPDSADLLLEAQAATGHIIDPMSNKKLTVEEACTKGVVDKSDKDKLLAAEAAAVGYPDPLTGKNLSVFEAMKKGIIDKKTAVRLLQAQECVGGILDPNLSVFLPRDTAVKRSLLDQDLSRALNQNPECFLDPDTESDANYGTLKKKCKTEPHTGMALLPIAERKDPSKLLFDGVRKPVSAQQLLECGVLDKPTFDKLIKGEKTVPEVSVDKKVSLKGTGPIAGVAAGPLGKMSLSEAKKQMLMPPDSADLLLEAQAATGHIIDPMSNQKLTVEEACTRGVVDKGDQDKLLEAEAAAVGYKDPRTGQSLSVFEAMKKGLFDRKTAVRLLQAQESAGVVAGPLGKMSLSEAKKQMLLPPDSADLLLEAQAAIGHIIDPMSNQKLTVVEACTRGVVDKGDKDKLLAAEAAAVGFKDPRTNQSLSVFEAMKKGIIDKKTAVRLLQAQESAGGILDPNLSVFLPKDTAMKRNLLDQDLS</sequence>
<reference evidence="14" key="1">
    <citation type="submission" date="2014-08" db="EMBL/GenBank/DDBJ databases">
        <authorList>
            <person name="Senf B."/>
            <person name="Petzold A."/>
            <person name="Downie B.R."/>
            <person name="Koch P."/>
            <person name="Platzer M."/>
        </authorList>
    </citation>
    <scope>NUCLEOTIDE SEQUENCE [LARGE SCALE GENOMIC DNA]</scope>
    <source>
        <strain evidence="14">GRZ</strain>
    </source>
</reference>
<evidence type="ECO:0000256" key="8">
    <source>
        <dbReference type="ARBA" id="ARBA00023054"/>
    </source>
</evidence>
<organism evidence="14 15">
    <name type="scientific">Nothobranchius furzeri</name>
    <name type="common">Turquoise killifish</name>
    <dbReference type="NCBI Taxonomy" id="105023"/>
    <lineage>
        <taxon>Eukaryota</taxon>
        <taxon>Metazoa</taxon>
        <taxon>Chordata</taxon>
        <taxon>Craniata</taxon>
        <taxon>Vertebrata</taxon>
        <taxon>Euteleostomi</taxon>
        <taxon>Actinopterygii</taxon>
        <taxon>Neopterygii</taxon>
        <taxon>Teleostei</taxon>
        <taxon>Neoteleostei</taxon>
        <taxon>Acanthomorphata</taxon>
        <taxon>Ovalentaria</taxon>
        <taxon>Atherinomorphae</taxon>
        <taxon>Cyprinodontiformes</taxon>
        <taxon>Nothobranchiidae</taxon>
        <taxon>Nothobranchius</taxon>
    </lineage>
</organism>
<evidence type="ECO:0000256" key="7">
    <source>
        <dbReference type="ARBA" id="ARBA00022949"/>
    </source>
</evidence>
<evidence type="ECO:0000256" key="10">
    <source>
        <dbReference type="SAM" id="Coils"/>
    </source>
</evidence>
<keyword evidence="9 11" id="KW-0472">Membrane</keyword>
<reference evidence="14" key="2">
    <citation type="submission" date="2025-08" db="UniProtKB">
        <authorList>
            <consortium name="Ensembl"/>
        </authorList>
    </citation>
    <scope>IDENTIFICATION</scope>
</reference>
<name>A0A8C6LCM1_NOTFU</name>
<dbReference type="Pfam" id="PF00681">
    <property type="entry name" value="Plectin"/>
    <property type="match status" value="7"/>
</dbReference>
<dbReference type="InterPro" id="IPR041573">
    <property type="entry name" value="Desmoplakin_Spectrin-like"/>
</dbReference>
<dbReference type="GO" id="GO:0005886">
    <property type="term" value="C:plasma membrane"/>
    <property type="evidence" value="ECO:0007669"/>
    <property type="project" value="UniProtKB-SubCell"/>
</dbReference>
<feature type="coiled-coil region" evidence="10">
    <location>
        <begin position="1023"/>
        <end position="1085"/>
    </location>
</feature>
<keyword evidence="4" id="KW-1003">Cell membrane</keyword>
<feature type="coiled-coil region" evidence="10">
    <location>
        <begin position="678"/>
        <end position="977"/>
    </location>
</feature>
<evidence type="ECO:0000259" key="13">
    <source>
        <dbReference type="Pfam" id="PF18373"/>
    </source>
</evidence>
<dbReference type="GO" id="GO:0043588">
    <property type="term" value="P:skin development"/>
    <property type="evidence" value="ECO:0007669"/>
    <property type="project" value="TreeGrafter"/>
</dbReference>
<dbReference type="InterPro" id="IPR043197">
    <property type="entry name" value="Plakin"/>
</dbReference>
<feature type="coiled-coil region" evidence="10">
    <location>
        <begin position="1265"/>
        <end position="1365"/>
    </location>
</feature>
<dbReference type="SMART" id="SM00250">
    <property type="entry name" value="PLEC"/>
    <property type="match status" value="15"/>
</dbReference>
<feature type="coiled-coil region" evidence="10">
    <location>
        <begin position="135"/>
        <end position="184"/>
    </location>
</feature>
<proteinExistence type="inferred from homology"/>
<dbReference type="FunFam" id="3.90.1290.10:FF:000001">
    <property type="entry name" value="Plectin a"/>
    <property type="match status" value="3"/>
</dbReference>
<dbReference type="Gene3D" id="1.20.58.60">
    <property type="match status" value="1"/>
</dbReference>
<dbReference type="PANTHER" id="PTHR23169:SF26">
    <property type="entry name" value="DESMOPLAKIN"/>
    <property type="match status" value="1"/>
</dbReference>
<dbReference type="GO" id="GO:0005882">
    <property type="term" value="C:intermediate filament"/>
    <property type="evidence" value="ECO:0007669"/>
    <property type="project" value="TreeGrafter"/>
</dbReference>
<dbReference type="SUPFAM" id="SSF46966">
    <property type="entry name" value="Spectrin repeat"/>
    <property type="match status" value="2"/>
</dbReference>
<dbReference type="GO" id="GO:0005737">
    <property type="term" value="C:cytoplasm"/>
    <property type="evidence" value="ECO:0007669"/>
    <property type="project" value="TreeGrafter"/>
</dbReference>
<evidence type="ECO:0000256" key="6">
    <source>
        <dbReference type="ARBA" id="ARBA00022737"/>
    </source>
</evidence>
<keyword evidence="15" id="KW-1185">Reference proteome</keyword>
<dbReference type="Ensembl" id="ENSNFUT00015017672.1">
    <property type="protein sequence ID" value="ENSNFUP00015016887.1"/>
    <property type="gene ID" value="ENSNFUG00015007621.1"/>
</dbReference>
<evidence type="ECO:0000313" key="15">
    <source>
        <dbReference type="Proteomes" id="UP000694548"/>
    </source>
</evidence>
<protein>
    <submittedName>
        <fullName evidence="14">Epiplakin-like</fullName>
    </submittedName>
</protein>
<evidence type="ECO:0000256" key="4">
    <source>
        <dbReference type="ARBA" id="ARBA00022475"/>
    </source>
</evidence>
<feature type="transmembrane region" description="Helical" evidence="11">
    <location>
        <begin position="388"/>
        <end position="411"/>
    </location>
</feature>
<accession>A0A8C6LCM1</accession>
<comment type="similarity">
    <text evidence="3">Belongs to the plakin or cytolinker family.</text>
</comment>
<dbReference type="InterPro" id="IPR041615">
    <property type="entry name" value="Desmoplakin_SH3"/>
</dbReference>